<accession>A0A382RBD0</accession>
<feature type="non-terminal residue" evidence="1">
    <location>
        <position position="78"/>
    </location>
</feature>
<organism evidence="1">
    <name type="scientific">marine metagenome</name>
    <dbReference type="NCBI Taxonomy" id="408172"/>
    <lineage>
        <taxon>unclassified sequences</taxon>
        <taxon>metagenomes</taxon>
        <taxon>ecological metagenomes</taxon>
    </lineage>
</organism>
<dbReference type="EMBL" id="UINC01120066">
    <property type="protein sequence ID" value="SVC94308.1"/>
    <property type="molecule type" value="Genomic_DNA"/>
</dbReference>
<gene>
    <name evidence="1" type="ORF">METZ01_LOCUS347162</name>
</gene>
<name>A0A382RBD0_9ZZZZ</name>
<sequence>MIEVYTNLVYEDKINKKKTYFEMTYATVVRIEEEKPDPEELKKFILCDLQIQIHPQIQRTFVEILKLSGFPELQLKSN</sequence>
<proteinExistence type="predicted"/>
<evidence type="ECO:0000313" key="1">
    <source>
        <dbReference type="EMBL" id="SVC94308.1"/>
    </source>
</evidence>
<protein>
    <submittedName>
        <fullName evidence="1">Uncharacterized protein</fullName>
    </submittedName>
</protein>
<reference evidence="1" key="1">
    <citation type="submission" date="2018-05" db="EMBL/GenBank/DDBJ databases">
        <authorList>
            <person name="Lanie J.A."/>
            <person name="Ng W.-L."/>
            <person name="Kazmierczak K.M."/>
            <person name="Andrzejewski T.M."/>
            <person name="Davidsen T.M."/>
            <person name="Wayne K.J."/>
            <person name="Tettelin H."/>
            <person name="Glass J.I."/>
            <person name="Rusch D."/>
            <person name="Podicherti R."/>
            <person name="Tsui H.-C.T."/>
            <person name="Winkler M.E."/>
        </authorList>
    </citation>
    <scope>NUCLEOTIDE SEQUENCE</scope>
</reference>
<dbReference type="AlphaFoldDB" id="A0A382RBD0"/>